<dbReference type="AlphaFoldDB" id="A0A914YFY3"/>
<dbReference type="Proteomes" id="UP000887577">
    <property type="component" value="Unplaced"/>
</dbReference>
<proteinExistence type="predicted"/>
<accession>A0A914YFY3</accession>
<sequence length="90" mass="10585">MIPIAPRREFQTANNNRPISTNIHSLVSQNSQQQQQFNNENVFNGRNIFTTSRAPPVRNWQTTAEEQTYGLDEEFLNPRKQMLHRHHQIA</sequence>
<name>A0A914YFY3_9BILA</name>
<protein>
    <submittedName>
        <fullName evidence="2">Uncharacterized protein</fullName>
    </submittedName>
</protein>
<dbReference type="WBParaSite" id="PSU_v2.g17674.t1">
    <property type="protein sequence ID" value="PSU_v2.g17674.t1"/>
    <property type="gene ID" value="PSU_v2.g17674"/>
</dbReference>
<organism evidence="1 2">
    <name type="scientific">Panagrolaimus superbus</name>
    <dbReference type="NCBI Taxonomy" id="310955"/>
    <lineage>
        <taxon>Eukaryota</taxon>
        <taxon>Metazoa</taxon>
        <taxon>Ecdysozoa</taxon>
        <taxon>Nematoda</taxon>
        <taxon>Chromadorea</taxon>
        <taxon>Rhabditida</taxon>
        <taxon>Tylenchina</taxon>
        <taxon>Panagrolaimomorpha</taxon>
        <taxon>Panagrolaimoidea</taxon>
        <taxon>Panagrolaimidae</taxon>
        <taxon>Panagrolaimus</taxon>
    </lineage>
</organism>
<keyword evidence="1" id="KW-1185">Reference proteome</keyword>
<reference evidence="2" key="1">
    <citation type="submission" date="2022-11" db="UniProtKB">
        <authorList>
            <consortium name="WormBaseParasite"/>
        </authorList>
    </citation>
    <scope>IDENTIFICATION</scope>
</reference>
<evidence type="ECO:0000313" key="1">
    <source>
        <dbReference type="Proteomes" id="UP000887577"/>
    </source>
</evidence>
<evidence type="ECO:0000313" key="2">
    <source>
        <dbReference type="WBParaSite" id="PSU_v2.g17674.t1"/>
    </source>
</evidence>